<dbReference type="KEGG" id="puo:RZN69_07305"/>
<protein>
    <recommendedName>
        <fullName evidence="8">Probable molybdenum cofactor guanylyltransferase</fullName>
        <shortName evidence="8">MoCo guanylyltransferase</shortName>
        <ecNumber evidence="8">2.7.7.77</ecNumber>
    </recommendedName>
    <alternativeName>
        <fullName evidence="8">GTP:molybdopterin guanylyltransferase</fullName>
    </alternativeName>
    <alternativeName>
        <fullName evidence="8">Mo-MPT guanylyltransferase</fullName>
    </alternativeName>
    <alternativeName>
        <fullName evidence="8">Molybdopterin guanylyltransferase</fullName>
    </alternativeName>
    <alternativeName>
        <fullName evidence="8">Molybdopterin-guanine dinucleotide synthase</fullName>
        <shortName evidence="8">MGD synthase</shortName>
    </alternativeName>
</protein>
<evidence type="ECO:0000256" key="4">
    <source>
        <dbReference type="ARBA" id="ARBA00022741"/>
    </source>
</evidence>
<dbReference type="GO" id="GO:0005737">
    <property type="term" value="C:cytoplasm"/>
    <property type="evidence" value="ECO:0007669"/>
    <property type="project" value="UniProtKB-SubCell"/>
</dbReference>
<dbReference type="PANTHER" id="PTHR19136:SF81">
    <property type="entry name" value="MOLYBDENUM COFACTOR GUANYLYLTRANSFERASE"/>
    <property type="match status" value="1"/>
</dbReference>
<comment type="similarity">
    <text evidence="8">Belongs to the MobA family.</text>
</comment>
<proteinExistence type="inferred from homology"/>
<keyword evidence="11" id="KW-1185">Reference proteome</keyword>
<dbReference type="InterPro" id="IPR025877">
    <property type="entry name" value="MobA-like_NTP_Trfase"/>
</dbReference>
<dbReference type="EC" id="2.7.7.77" evidence="8"/>
<evidence type="ECO:0000313" key="10">
    <source>
        <dbReference type="EMBL" id="WOO42895.1"/>
    </source>
</evidence>
<keyword evidence="6 8" id="KW-0342">GTP-binding</keyword>
<sequence length="205" mass="22581">MIETDVIAPKLYGLLVAGGRSRRMGQDKAALPAPNGQPLWRRTCNLLAASIEKTFLSVRPEQTLPGYNESDGVLIEDTIDNAGPLGGILSAFAKHSDAAWLVVACDLPLLDKETLDYLIQNRNTEGYGTTYKSAFDSLPEPLCAIYEPSAASVLKERLNAQKYCPRRFLVDETEQVRLLTLPNQHALENANTPEDLKRIEAIANQ</sequence>
<keyword evidence="7 8" id="KW-0501">Molybdenum cofactor biosynthesis</keyword>
<comment type="caution">
    <text evidence="8">Lacks conserved residue(s) required for the propagation of feature annotation.</text>
</comment>
<keyword evidence="1 8" id="KW-0963">Cytoplasm</keyword>
<feature type="binding site" evidence="8">
    <location>
        <begin position="16"/>
        <end position="18"/>
    </location>
    <ligand>
        <name>GTP</name>
        <dbReference type="ChEBI" id="CHEBI:37565"/>
    </ligand>
</feature>
<evidence type="ECO:0000256" key="6">
    <source>
        <dbReference type="ARBA" id="ARBA00023134"/>
    </source>
</evidence>
<comment type="domain">
    <text evidence="8">The N-terminal domain determines nucleotide recognition and specific binding, while the C-terminal domain determines the specific binding to the target protein.</text>
</comment>
<name>A0AAQ3LFH4_9BACT</name>
<dbReference type="GO" id="GO:0061603">
    <property type="term" value="F:molybdenum cofactor guanylyltransferase activity"/>
    <property type="evidence" value="ECO:0007669"/>
    <property type="project" value="UniProtKB-EC"/>
</dbReference>
<feature type="domain" description="MobA-like NTP transferase" evidence="9">
    <location>
        <begin position="13"/>
        <end position="169"/>
    </location>
</feature>
<evidence type="ECO:0000256" key="1">
    <source>
        <dbReference type="ARBA" id="ARBA00022490"/>
    </source>
</evidence>
<dbReference type="AlphaFoldDB" id="A0AAQ3LFH4"/>
<dbReference type="InterPro" id="IPR029044">
    <property type="entry name" value="Nucleotide-diphossugar_trans"/>
</dbReference>
<dbReference type="GO" id="GO:0006777">
    <property type="term" value="P:Mo-molybdopterin cofactor biosynthetic process"/>
    <property type="evidence" value="ECO:0007669"/>
    <property type="project" value="UniProtKB-KW"/>
</dbReference>
<evidence type="ECO:0000259" key="9">
    <source>
        <dbReference type="Pfam" id="PF12804"/>
    </source>
</evidence>
<evidence type="ECO:0000256" key="8">
    <source>
        <dbReference type="HAMAP-Rule" id="MF_00316"/>
    </source>
</evidence>
<comment type="function">
    <text evidence="8">Transfers a GMP moiety from GTP to Mo-molybdopterin (Mo-MPT) cofactor (Moco or molybdenum cofactor) to form Mo-molybdopterin guanine dinucleotide (Mo-MGD) cofactor.</text>
</comment>
<dbReference type="GO" id="GO:0046872">
    <property type="term" value="F:metal ion binding"/>
    <property type="evidence" value="ECO:0007669"/>
    <property type="project" value="UniProtKB-KW"/>
</dbReference>
<comment type="cofactor">
    <cofactor evidence="8">
        <name>Mg(2+)</name>
        <dbReference type="ChEBI" id="CHEBI:18420"/>
    </cofactor>
</comment>
<dbReference type="Gene3D" id="3.90.550.10">
    <property type="entry name" value="Spore Coat Polysaccharide Biosynthesis Protein SpsA, Chain A"/>
    <property type="match status" value="1"/>
</dbReference>
<dbReference type="CDD" id="cd02503">
    <property type="entry name" value="MobA"/>
    <property type="match status" value="1"/>
</dbReference>
<evidence type="ECO:0000256" key="7">
    <source>
        <dbReference type="ARBA" id="ARBA00023150"/>
    </source>
</evidence>
<reference evidence="10 11" key="1">
    <citation type="submission" date="2023-10" db="EMBL/GenBank/DDBJ databases">
        <title>Rubellicoccus peritrichatus gen. nov., sp. nov., isolated from an algae of coral reef tank.</title>
        <authorList>
            <person name="Luo J."/>
        </authorList>
    </citation>
    <scope>NUCLEOTIDE SEQUENCE [LARGE SCALE GENOMIC DNA]</scope>
    <source>
        <strain evidence="10 11">CR14</strain>
    </source>
</reference>
<organism evidence="10 11">
    <name type="scientific">Rubellicoccus peritrichatus</name>
    <dbReference type="NCBI Taxonomy" id="3080537"/>
    <lineage>
        <taxon>Bacteria</taxon>
        <taxon>Pseudomonadati</taxon>
        <taxon>Verrucomicrobiota</taxon>
        <taxon>Opitutia</taxon>
        <taxon>Puniceicoccales</taxon>
        <taxon>Cerasicoccaceae</taxon>
        <taxon>Rubellicoccus</taxon>
    </lineage>
</organism>
<keyword evidence="2 8" id="KW-0808">Transferase</keyword>
<evidence type="ECO:0000313" key="11">
    <source>
        <dbReference type="Proteomes" id="UP001304300"/>
    </source>
</evidence>
<gene>
    <name evidence="8" type="primary">mobA</name>
    <name evidence="10" type="ORF">RZN69_07305</name>
</gene>
<dbReference type="SUPFAM" id="SSF53448">
    <property type="entry name" value="Nucleotide-diphospho-sugar transferases"/>
    <property type="match status" value="1"/>
</dbReference>
<accession>A0AAQ3LFH4</accession>
<dbReference type="EMBL" id="CP136920">
    <property type="protein sequence ID" value="WOO42895.1"/>
    <property type="molecule type" value="Genomic_DNA"/>
</dbReference>
<dbReference type="HAMAP" id="MF_00316">
    <property type="entry name" value="MobA"/>
    <property type="match status" value="1"/>
</dbReference>
<comment type="catalytic activity">
    <reaction evidence="8">
        <text>Mo-molybdopterin + GTP + H(+) = Mo-molybdopterin guanine dinucleotide + diphosphate</text>
        <dbReference type="Rhea" id="RHEA:34243"/>
        <dbReference type="ChEBI" id="CHEBI:15378"/>
        <dbReference type="ChEBI" id="CHEBI:33019"/>
        <dbReference type="ChEBI" id="CHEBI:37565"/>
        <dbReference type="ChEBI" id="CHEBI:71302"/>
        <dbReference type="ChEBI" id="CHEBI:71310"/>
        <dbReference type="EC" id="2.7.7.77"/>
    </reaction>
</comment>
<dbReference type="GO" id="GO:0005525">
    <property type="term" value="F:GTP binding"/>
    <property type="evidence" value="ECO:0007669"/>
    <property type="project" value="UniProtKB-UniRule"/>
</dbReference>
<dbReference type="InterPro" id="IPR013482">
    <property type="entry name" value="Molybde_CF_guanTrfase"/>
</dbReference>
<dbReference type="RefSeq" id="WP_317835428.1">
    <property type="nucleotide sequence ID" value="NZ_CP136920.1"/>
</dbReference>
<feature type="binding site" evidence="8">
    <location>
        <position position="106"/>
    </location>
    <ligand>
        <name>GTP</name>
        <dbReference type="ChEBI" id="CHEBI:37565"/>
    </ligand>
</feature>
<evidence type="ECO:0000256" key="5">
    <source>
        <dbReference type="ARBA" id="ARBA00022842"/>
    </source>
</evidence>
<feature type="binding site" evidence="8">
    <location>
        <position position="77"/>
    </location>
    <ligand>
        <name>GTP</name>
        <dbReference type="ChEBI" id="CHEBI:37565"/>
    </ligand>
</feature>
<evidence type="ECO:0000256" key="2">
    <source>
        <dbReference type="ARBA" id="ARBA00022679"/>
    </source>
</evidence>
<dbReference type="Pfam" id="PF12804">
    <property type="entry name" value="NTP_transf_3"/>
    <property type="match status" value="1"/>
</dbReference>
<keyword evidence="4 8" id="KW-0547">Nucleotide-binding</keyword>
<keyword evidence="5 8" id="KW-0460">Magnesium</keyword>
<feature type="binding site" evidence="8">
    <location>
        <position position="106"/>
    </location>
    <ligand>
        <name>Mg(2+)</name>
        <dbReference type="ChEBI" id="CHEBI:18420"/>
    </ligand>
</feature>
<keyword evidence="3 8" id="KW-0479">Metal-binding</keyword>
<evidence type="ECO:0000256" key="3">
    <source>
        <dbReference type="ARBA" id="ARBA00022723"/>
    </source>
</evidence>
<dbReference type="PANTHER" id="PTHR19136">
    <property type="entry name" value="MOLYBDENUM COFACTOR GUANYLYLTRANSFERASE"/>
    <property type="match status" value="1"/>
</dbReference>
<dbReference type="Proteomes" id="UP001304300">
    <property type="component" value="Chromosome"/>
</dbReference>
<comment type="subcellular location">
    <subcellularLocation>
        <location evidence="8">Cytoplasm</location>
    </subcellularLocation>
</comment>